<dbReference type="Proteomes" id="UP001159363">
    <property type="component" value="Chromosome 2"/>
</dbReference>
<sequence>MTDGNFGDALSDLLKRKAEMEDGGGLTYQGISLSHCSSIDTLKYSYNDVLTQLHDVVYKRFSDLHENDLIKFGMKILHEINFLCTHYKKVLEEKDIRADGECAEWKSFKTFWLSNLRHIKQNLQ</sequence>
<organism evidence="1 2">
    <name type="scientific">Dryococelus australis</name>
    <dbReference type="NCBI Taxonomy" id="614101"/>
    <lineage>
        <taxon>Eukaryota</taxon>
        <taxon>Metazoa</taxon>
        <taxon>Ecdysozoa</taxon>
        <taxon>Arthropoda</taxon>
        <taxon>Hexapoda</taxon>
        <taxon>Insecta</taxon>
        <taxon>Pterygota</taxon>
        <taxon>Neoptera</taxon>
        <taxon>Polyneoptera</taxon>
        <taxon>Phasmatodea</taxon>
        <taxon>Verophasmatodea</taxon>
        <taxon>Anareolatae</taxon>
        <taxon>Phasmatidae</taxon>
        <taxon>Eurycanthinae</taxon>
        <taxon>Dryococelus</taxon>
    </lineage>
</organism>
<keyword evidence="2" id="KW-1185">Reference proteome</keyword>
<dbReference type="EMBL" id="JARBHB010000002">
    <property type="protein sequence ID" value="KAJ8892712.1"/>
    <property type="molecule type" value="Genomic_DNA"/>
</dbReference>
<gene>
    <name evidence="1" type="ORF">PR048_005293</name>
</gene>
<name>A0ABQ9I7S5_9NEOP</name>
<proteinExistence type="predicted"/>
<comment type="caution">
    <text evidence="1">The sequence shown here is derived from an EMBL/GenBank/DDBJ whole genome shotgun (WGS) entry which is preliminary data.</text>
</comment>
<evidence type="ECO:0000313" key="1">
    <source>
        <dbReference type="EMBL" id="KAJ8892712.1"/>
    </source>
</evidence>
<accession>A0ABQ9I7S5</accession>
<protein>
    <submittedName>
        <fullName evidence="1">Uncharacterized protein</fullName>
    </submittedName>
</protein>
<evidence type="ECO:0000313" key="2">
    <source>
        <dbReference type="Proteomes" id="UP001159363"/>
    </source>
</evidence>
<reference evidence="1 2" key="1">
    <citation type="submission" date="2023-02" db="EMBL/GenBank/DDBJ databases">
        <title>LHISI_Scaffold_Assembly.</title>
        <authorList>
            <person name="Stuart O.P."/>
            <person name="Cleave R."/>
            <person name="Magrath M.J.L."/>
            <person name="Mikheyev A.S."/>
        </authorList>
    </citation>
    <scope>NUCLEOTIDE SEQUENCE [LARGE SCALE GENOMIC DNA]</scope>
    <source>
        <strain evidence="1">Daus_M_001</strain>
        <tissue evidence="1">Leg muscle</tissue>
    </source>
</reference>